<gene>
    <name evidence="5" type="ORF">IQ22_00058</name>
</gene>
<dbReference type="GO" id="GO:0003700">
    <property type="term" value="F:DNA-binding transcription factor activity"/>
    <property type="evidence" value="ECO:0007669"/>
    <property type="project" value="InterPro"/>
</dbReference>
<evidence type="ECO:0000256" key="2">
    <source>
        <dbReference type="ARBA" id="ARBA00023125"/>
    </source>
</evidence>
<dbReference type="GO" id="GO:0000976">
    <property type="term" value="F:transcription cis-regulatory region binding"/>
    <property type="evidence" value="ECO:0007669"/>
    <property type="project" value="TreeGrafter"/>
</dbReference>
<organism evidence="5 6">
    <name type="scientific">Pseudomonas duriflava</name>
    <dbReference type="NCBI Taxonomy" id="459528"/>
    <lineage>
        <taxon>Bacteria</taxon>
        <taxon>Pseudomonadati</taxon>
        <taxon>Pseudomonadota</taxon>
        <taxon>Gammaproteobacteria</taxon>
        <taxon>Pseudomonadales</taxon>
        <taxon>Pseudomonadaceae</taxon>
        <taxon>Pseudomonas</taxon>
    </lineage>
</organism>
<dbReference type="PANTHER" id="PTHR47894">
    <property type="entry name" value="HTH-TYPE TRANSCRIPTIONAL REGULATOR GADX"/>
    <property type="match status" value="1"/>
</dbReference>
<reference evidence="5 6" key="1">
    <citation type="journal article" date="2015" name="Stand. Genomic Sci.">
        <title>Genomic Encyclopedia of Bacterial and Archaeal Type Strains, Phase III: the genomes of soil and plant-associated and newly described type strains.</title>
        <authorList>
            <person name="Whitman W.B."/>
            <person name="Woyke T."/>
            <person name="Klenk H.P."/>
            <person name="Zhou Y."/>
            <person name="Lilburn T.G."/>
            <person name="Beck B.J."/>
            <person name="De Vos P."/>
            <person name="Vandamme P."/>
            <person name="Eisen J.A."/>
            <person name="Garrity G."/>
            <person name="Hugenholtz P."/>
            <person name="Kyrpides N.C."/>
        </authorList>
    </citation>
    <scope>NUCLEOTIDE SEQUENCE [LARGE SCALE GENOMIC DNA]</scope>
    <source>
        <strain evidence="5 6">CGMCC 1.6858</strain>
    </source>
</reference>
<dbReference type="PRINTS" id="PR00032">
    <property type="entry name" value="HTHARAC"/>
</dbReference>
<keyword evidence="3" id="KW-0804">Transcription</keyword>
<dbReference type="InterPro" id="IPR020449">
    <property type="entry name" value="Tscrpt_reg_AraC-type_HTH"/>
</dbReference>
<proteinExistence type="predicted"/>
<dbReference type="Pfam" id="PF12625">
    <property type="entry name" value="Arabinose_bd"/>
    <property type="match status" value="1"/>
</dbReference>
<name>A0A562QNN9_9PSED</name>
<dbReference type="EMBL" id="VLKY01000001">
    <property type="protein sequence ID" value="TWI58354.1"/>
    <property type="molecule type" value="Genomic_DNA"/>
</dbReference>
<protein>
    <submittedName>
        <fullName evidence="5">AraC-like DNA-binding protein</fullName>
    </submittedName>
</protein>
<dbReference type="InterPro" id="IPR018060">
    <property type="entry name" value="HTH_AraC"/>
</dbReference>
<evidence type="ECO:0000256" key="1">
    <source>
        <dbReference type="ARBA" id="ARBA00023015"/>
    </source>
</evidence>
<dbReference type="SMART" id="SM00342">
    <property type="entry name" value="HTH_ARAC"/>
    <property type="match status" value="1"/>
</dbReference>
<keyword evidence="1" id="KW-0805">Transcription regulation</keyword>
<keyword evidence="6" id="KW-1185">Reference proteome</keyword>
<dbReference type="AlphaFoldDB" id="A0A562QNN9"/>
<dbReference type="PANTHER" id="PTHR47894:SF4">
    <property type="entry name" value="HTH-TYPE TRANSCRIPTIONAL REGULATOR GADX"/>
    <property type="match status" value="1"/>
</dbReference>
<dbReference type="GO" id="GO:0005829">
    <property type="term" value="C:cytosol"/>
    <property type="evidence" value="ECO:0007669"/>
    <property type="project" value="TreeGrafter"/>
</dbReference>
<evidence type="ECO:0000256" key="3">
    <source>
        <dbReference type="ARBA" id="ARBA00023163"/>
    </source>
</evidence>
<dbReference type="Gene3D" id="1.10.10.60">
    <property type="entry name" value="Homeodomain-like"/>
    <property type="match status" value="1"/>
</dbReference>
<evidence type="ECO:0000313" key="5">
    <source>
        <dbReference type="EMBL" id="TWI58354.1"/>
    </source>
</evidence>
<dbReference type="Pfam" id="PF12833">
    <property type="entry name" value="HTH_18"/>
    <property type="match status" value="1"/>
</dbReference>
<comment type="caution">
    <text evidence="5">The sequence shown here is derived from an EMBL/GenBank/DDBJ whole genome shotgun (WGS) entry which is preliminary data.</text>
</comment>
<dbReference type="SUPFAM" id="SSF46689">
    <property type="entry name" value="Homeodomain-like"/>
    <property type="match status" value="1"/>
</dbReference>
<evidence type="ECO:0000313" key="6">
    <source>
        <dbReference type="Proteomes" id="UP000316905"/>
    </source>
</evidence>
<dbReference type="Proteomes" id="UP000316905">
    <property type="component" value="Unassembled WGS sequence"/>
</dbReference>
<dbReference type="InterPro" id="IPR032687">
    <property type="entry name" value="AraC-type_N"/>
</dbReference>
<accession>A0A562QNN9</accession>
<feature type="domain" description="HTH araC/xylS-type" evidence="4">
    <location>
        <begin position="276"/>
        <end position="373"/>
    </location>
</feature>
<dbReference type="InterPro" id="IPR009057">
    <property type="entry name" value="Homeodomain-like_sf"/>
</dbReference>
<evidence type="ECO:0000259" key="4">
    <source>
        <dbReference type="PROSITE" id="PS01124"/>
    </source>
</evidence>
<sequence>MPAKRGMTIATCPYYRHPWLASMTLPLTRHAPLSDALTASAGNIGVLSAAASGLDTFIAGHGGDVDRIFGVSGIDPEQLLHPALSLDLVSYCRVLEEAAGQSGCDNFGLYYGQQFKPHALGLLGYVGLCSDTLEQALRNFALAFPFHQQSTLIRLVDFGECYRFEYQVRHQAILGKRQDAELTMGMVLNLIRHVLGPTWAPRAVHFEHSRPEAWQEHRRLFDAPILFSQPCNAMVVPKRDLAGHRMPERDAILLSVVQDAIRQLGIRGRCAPDLVQETRTQVRHALIQGEPSLELIAESLGLSSHSLQRRLRERNLCFTTLIEDERRELALHYLRQRLPISELAPLLGYSETSAFSRAFRRWFGVSPRQWRQSSPG</sequence>
<dbReference type="PROSITE" id="PS01124">
    <property type="entry name" value="HTH_ARAC_FAMILY_2"/>
    <property type="match status" value="1"/>
</dbReference>
<keyword evidence="2 5" id="KW-0238">DNA-binding</keyword>